<dbReference type="FunFam" id="1.10.246.90:FF:000004">
    <property type="entry name" value="Nucleolar protein 58"/>
    <property type="match status" value="1"/>
</dbReference>
<dbReference type="SMART" id="SM00931">
    <property type="entry name" value="NOSIC"/>
    <property type="match status" value="1"/>
</dbReference>
<dbReference type="InterPro" id="IPR036070">
    <property type="entry name" value="Nop_dom_sf"/>
</dbReference>
<dbReference type="PROSITE" id="PS51358">
    <property type="entry name" value="NOP"/>
    <property type="match status" value="1"/>
</dbReference>
<dbReference type="PANTHER" id="PTHR10894">
    <property type="entry name" value="NUCLEOLAR PROTEIN 5 NUCLEOLAR PROTEIN NOP5 NOP58"/>
    <property type="match status" value="1"/>
</dbReference>
<feature type="region of interest" description="Disordered" evidence="9">
    <location>
        <begin position="418"/>
        <end position="563"/>
    </location>
</feature>
<dbReference type="Pfam" id="PF08156">
    <property type="entry name" value="NOP5NT"/>
    <property type="match status" value="1"/>
</dbReference>
<dbReference type="Pfam" id="PF01798">
    <property type="entry name" value="Nop"/>
    <property type="match status" value="1"/>
</dbReference>
<evidence type="ECO:0000256" key="6">
    <source>
        <dbReference type="ARBA" id="ARBA00060303"/>
    </source>
</evidence>
<evidence type="ECO:0000256" key="8">
    <source>
        <dbReference type="ARBA" id="ARBA00082313"/>
    </source>
</evidence>
<proteinExistence type="inferred from homology"/>
<protein>
    <recommendedName>
        <fullName evidence="3">Nucleolar protein 58</fullName>
    </recommendedName>
    <alternativeName>
        <fullName evidence="8">Nucleolar protein 5</fullName>
    </alternativeName>
</protein>
<dbReference type="InterPro" id="IPR012976">
    <property type="entry name" value="NOSIC"/>
</dbReference>
<dbReference type="GO" id="GO:0030515">
    <property type="term" value="F:snoRNA binding"/>
    <property type="evidence" value="ECO:0007669"/>
    <property type="project" value="InterPro"/>
</dbReference>
<evidence type="ECO:0000256" key="5">
    <source>
        <dbReference type="ARBA" id="ARBA00023242"/>
    </source>
</evidence>
<comment type="similarity">
    <text evidence="2">Belongs to the NOP5/NOP56 family.</text>
</comment>
<evidence type="ECO:0000256" key="7">
    <source>
        <dbReference type="ARBA" id="ARBA00063404"/>
    </source>
</evidence>
<comment type="subcellular location">
    <subcellularLocation>
        <location evidence="1">Nucleus</location>
        <location evidence="1">Nucleolus</location>
    </subcellularLocation>
</comment>
<dbReference type="GO" id="GO:0032040">
    <property type="term" value="C:small-subunit processome"/>
    <property type="evidence" value="ECO:0007669"/>
    <property type="project" value="InterPro"/>
</dbReference>
<dbReference type="InterPro" id="IPR042239">
    <property type="entry name" value="Nop_C"/>
</dbReference>
<dbReference type="PANTHER" id="PTHR10894:SF1">
    <property type="entry name" value="NUCLEOLAR PROTEIN 58"/>
    <property type="match status" value="1"/>
</dbReference>
<organism evidence="11 12">
    <name type="scientific">Ameiurus melas</name>
    <name type="common">Black bullhead</name>
    <name type="synonym">Silurus melas</name>
    <dbReference type="NCBI Taxonomy" id="219545"/>
    <lineage>
        <taxon>Eukaryota</taxon>
        <taxon>Metazoa</taxon>
        <taxon>Chordata</taxon>
        <taxon>Craniata</taxon>
        <taxon>Vertebrata</taxon>
        <taxon>Euteleostomi</taxon>
        <taxon>Actinopterygii</taxon>
        <taxon>Neopterygii</taxon>
        <taxon>Teleostei</taxon>
        <taxon>Ostariophysi</taxon>
        <taxon>Siluriformes</taxon>
        <taxon>Ictaluridae</taxon>
        <taxon>Ameiurus</taxon>
    </lineage>
</organism>
<evidence type="ECO:0000256" key="4">
    <source>
        <dbReference type="ARBA" id="ARBA00022517"/>
    </source>
</evidence>
<sequence>MLVLFETAAGYAIFKVLDEQKLQQVDSLWKEFETPEKANKIVKLKHFEKFQDTTEALAAATALVEGKIGKTLKKVLKKVVAKEAHEQLAIMDAKLGGVIKDKLNLSCVHSPAVAELMRGIRAQMEGLITGLPPREISAMSLGLAHSLSRYKLKFSPDKVDTMIVQAISLLDDLDKELNNYIMRCREWYGWHFPELGKVVTDNMAYCKTIRKIGACAYSVCVGGCHPKRGATDLSEILPEEVEAEVRLAAEISMGTEVSEEDISNIIHLCDQVIEISEYRTQLYDYLKNRMMAIAPNLTVMVGELVGARLISHAGSLLNLAKHPASTVQILGAEKALFRALKTRRDTPKYGLIYHASMVGQTTAKNKGKISRMLAAKTSLAIRYDALGEDTTTEMAIENRAKLEVRLRHLEEKGIRRISGSGKALARADKYQHKSDVKLYDPSGDSTLPTAAKKRKIEEVEEAEEEDKPVEVKAKKVKMEMPTEETEETETHKKKKKKKKKQEEQEEAEMEEEAVAGPAEVTTETKKKKKEKKVEPKEEEVIPTEETTEKKKKKKKKVKEEEGQ</sequence>
<dbReference type="InterPro" id="IPR045056">
    <property type="entry name" value="Nop56/Nop58"/>
</dbReference>
<dbReference type="GO" id="GO:0042254">
    <property type="term" value="P:ribosome biogenesis"/>
    <property type="evidence" value="ECO:0007669"/>
    <property type="project" value="UniProtKB-KW"/>
</dbReference>
<keyword evidence="12" id="KW-1185">Reference proteome</keyword>
<name>A0A7J6ADW7_AMEME</name>
<keyword evidence="4" id="KW-0690">Ribosome biogenesis</keyword>
<keyword evidence="5" id="KW-0539">Nucleus</keyword>
<reference evidence="11 12" key="1">
    <citation type="submission" date="2020-02" db="EMBL/GenBank/DDBJ databases">
        <title>A chromosome-scale genome assembly of the black bullhead catfish (Ameiurus melas).</title>
        <authorList>
            <person name="Wen M."/>
            <person name="Zham M."/>
            <person name="Cabau C."/>
            <person name="Klopp C."/>
            <person name="Donnadieu C."/>
            <person name="Roques C."/>
            <person name="Bouchez O."/>
            <person name="Lampietro C."/>
            <person name="Jouanno E."/>
            <person name="Herpin A."/>
            <person name="Louis A."/>
            <person name="Berthelot C."/>
            <person name="Parey E."/>
            <person name="Roest-Crollius H."/>
            <person name="Braasch I."/>
            <person name="Postlethwait J."/>
            <person name="Robinson-Rechavi M."/>
            <person name="Echchiki A."/>
            <person name="Begum T."/>
            <person name="Montfort J."/>
            <person name="Schartl M."/>
            <person name="Bobe J."/>
            <person name="Guiguen Y."/>
        </authorList>
    </citation>
    <scope>NUCLEOTIDE SEQUENCE [LARGE SCALE GENOMIC DNA]</scope>
    <source>
        <strain evidence="11">M_S1</strain>
        <tissue evidence="11">Blood</tissue>
    </source>
</reference>
<dbReference type="Gene3D" id="1.10.246.90">
    <property type="entry name" value="Nop domain"/>
    <property type="match status" value="1"/>
</dbReference>
<feature type="domain" description="Nop" evidence="10">
    <location>
        <begin position="293"/>
        <end position="411"/>
    </location>
</feature>
<evidence type="ECO:0000313" key="12">
    <source>
        <dbReference type="Proteomes" id="UP000593565"/>
    </source>
</evidence>
<dbReference type="GO" id="GO:0031428">
    <property type="term" value="C:box C/D methylation guide snoRNP complex"/>
    <property type="evidence" value="ECO:0007669"/>
    <property type="project" value="InterPro"/>
</dbReference>
<dbReference type="Proteomes" id="UP000593565">
    <property type="component" value="Unassembled WGS sequence"/>
</dbReference>
<comment type="subunit">
    <text evidence="7">Core component of box C/D small nucleolar ribonucleoprotein (snoRNP) particles; the core proteins SNU13, NOP56, NOP58 and FBL or FBLL1 assemble stepwise onto the snoRNA. Interacts with NOLC1/Nopp140. Interacts with NOPCHAP1, NUFIP1, RUVBL1 and RUVBL2; NOPCHAP1 bridges the association of NOP58 with RUVBL1:RUVBL2 and NUFIP1. Interacts with PIH1D1. Part of the small subunit (SSU) processome, composed of more than 70 proteins and the RNA chaperone small nucleolar RNA (snoRNA) U3.</text>
</comment>
<evidence type="ECO:0000256" key="1">
    <source>
        <dbReference type="ARBA" id="ARBA00004604"/>
    </source>
</evidence>
<gene>
    <name evidence="11" type="ORF">AMELA_G00167590</name>
</gene>
<dbReference type="InterPro" id="IPR012974">
    <property type="entry name" value="NOP58/56_N"/>
</dbReference>
<dbReference type="EMBL" id="JAAGNN010000014">
    <property type="protein sequence ID" value="KAF4080187.1"/>
    <property type="molecule type" value="Genomic_DNA"/>
</dbReference>
<evidence type="ECO:0000256" key="3">
    <source>
        <dbReference type="ARBA" id="ARBA00020379"/>
    </source>
</evidence>
<comment type="function">
    <text evidence="6">Required for the biogenesis of box C/D snoRNAs such as U3, U8 and U14 snoRNAs. Part of the small subunit (SSU) processome, first precursor of the small eukaryotic ribosomal subunit. During the assembly of the SSU processome in the nucleolus, many ribosome biogenesis factors, an RNA chaperone and ribosomal proteins associate with the nascent pre-rRNA and work in concert to generate RNA folding, modifications, rearrangements and cleavage as well as targeted degradation of pre-ribosomal RNA by the RNA exosome. Core component of box C/D small nucleolar ribonucleoprotein (snoRNP) complexes that function in methylation of multiple sites on ribosomal RNAs (rRNAs) and messenger RNAs (mRNAs).</text>
</comment>
<dbReference type="Gene3D" id="1.10.287.4070">
    <property type="match status" value="1"/>
</dbReference>
<feature type="compositionally biased region" description="Acidic residues" evidence="9">
    <location>
        <begin position="503"/>
        <end position="513"/>
    </location>
</feature>
<accession>A0A7J6ADW7</accession>
<dbReference type="FunFam" id="1.10.287.4070:FF:000001">
    <property type="entry name" value="Probable Nucleolar protein 58"/>
    <property type="match status" value="1"/>
</dbReference>
<feature type="compositionally biased region" description="Basic and acidic residues" evidence="9">
    <location>
        <begin position="425"/>
        <end position="438"/>
    </location>
</feature>
<dbReference type="SUPFAM" id="SSF89124">
    <property type="entry name" value="Nop domain"/>
    <property type="match status" value="1"/>
</dbReference>
<evidence type="ECO:0000259" key="10">
    <source>
        <dbReference type="PROSITE" id="PS51358"/>
    </source>
</evidence>
<evidence type="ECO:0000256" key="2">
    <source>
        <dbReference type="ARBA" id="ARBA00009211"/>
    </source>
</evidence>
<comment type="caution">
    <text evidence="11">The sequence shown here is derived from an EMBL/GenBank/DDBJ whole genome shotgun (WGS) entry which is preliminary data.</text>
</comment>
<dbReference type="AlphaFoldDB" id="A0A7J6ADW7"/>
<feature type="compositionally biased region" description="Acidic residues" evidence="9">
    <location>
        <begin position="458"/>
        <end position="467"/>
    </location>
</feature>
<evidence type="ECO:0000313" key="11">
    <source>
        <dbReference type="EMBL" id="KAF4080187.1"/>
    </source>
</evidence>
<evidence type="ECO:0000256" key="9">
    <source>
        <dbReference type="SAM" id="MobiDB-lite"/>
    </source>
</evidence>
<dbReference type="InterPro" id="IPR002687">
    <property type="entry name" value="Nop_dom"/>
</dbReference>
<feature type="compositionally biased region" description="Basic and acidic residues" evidence="9">
    <location>
        <begin position="468"/>
        <end position="480"/>
    </location>
</feature>